<sequence>MASYNLMNITPKLTRFDLSMIVISLVIGMGIFATPGEVAKNSGNTLLYFAAWLFGGFVSWCGALTFAEIGARYPTTGGFYKVFSYCFHPAFAFMINWVLVISNAASVAAVALIGAEYINPVIMPVSLQNAMGIKIMTITSVLVLYIINFIGIKMSARTQNVLTMFKIGMILILCFAVFKGNIHTAYMEMASESSNNLSAFGISLVAVFFTYGGYQQTINFGGDIINPKVNIPKAIFWGMIVVISLYMLMNFTYYSVLGINGLQHKTTLAATLAGVLFGTSGYKIVSLLMFISVMAFINVNIMANPRVYYAMADDGILPARFKHVNQKTQVQEFGLSFFVAAVLIILFFVSSFHKILDYVMFFDTIGLSTAAVTIFILRKKNKHLDAKGIYTISWYPVIPIIFIATYWFVTISIFIENPKAALVCLCAFAIGLIIYFITKKSKPPITIP</sequence>
<feature type="transmembrane region" description="Helical" evidence="5">
    <location>
        <begin position="90"/>
        <end position="113"/>
    </location>
</feature>
<feature type="transmembrane region" description="Helical" evidence="5">
    <location>
        <begin position="164"/>
        <end position="182"/>
    </location>
</feature>
<keyword evidence="7" id="KW-1185">Reference proteome</keyword>
<reference evidence="6 7" key="1">
    <citation type="submission" date="2016-10" db="EMBL/GenBank/DDBJ databases">
        <authorList>
            <person name="de Groot N.N."/>
        </authorList>
    </citation>
    <scope>NUCLEOTIDE SEQUENCE [LARGE SCALE GENOMIC DNA]</scope>
    <source>
        <strain evidence="6 7">47C3B</strain>
    </source>
</reference>
<feature type="transmembrane region" description="Helical" evidence="5">
    <location>
        <begin position="46"/>
        <end position="69"/>
    </location>
</feature>
<feature type="transmembrane region" description="Helical" evidence="5">
    <location>
        <begin position="389"/>
        <end position="414"/>
    </location>
</feature>
<keyword evidence="2 5" id="KW-0812">Transmembrane</keyword>
<evidence type="ECO:0000256" key="4">
    <source>
        <dbReference type="ARBA" id="ARBA00023136"/>
    </source>
</evidence>
<organism evidence="6 7">
    <name type="scientific">Mucilaginibacter pineti</name>
    <dbReference type="NCBI Taxonomy" id="1391627"/>
    <lineage>
        <taxon>Bacteria</taxon>
        <taxon>Pseudomonadati</taxon>
        <taxon>Bacteroidota</taxon>
        <taxon>Sphingobacteriia</taxon>
        <taxon>Sphingobacteriales</taxon>
        <taxon>Sphingobacteriaceae</taxon>
        <taxon>Mucilaginibacter</taxon>
    </lineage>
</organism>
<evidence type="ECO:0000313" key="6">
    <source>
        <dbReference type="EMBL" id="SDD20206.1"/>
    </source>
</evidence>
<feature type="transmembrane region" description="Helical" evidence="5">
    <location>
        <begin position="358"/>
        <end position="377"/>
    </location>
</feature>
<dbReference type="InterPro" id="IPR050598">
    <property type="entry name" value="AminoAcid_Transporter"/>
</dbReference>
<proteinExistence type="predicted"/>
<feature type="transmembrane region" description="Helical" evidence="5">
    <location>
        <begin position="333"/>
        <end position="352"/>
    </location>
</feature>
<dbReference type="PANTHER" id="PTHR11785">
    <property type="entry name" value="AMINO ACID TRANSPORTER"/>
    <property type="match status" value="1"/>
</dbReference>
<dbReference type="AlphaFoldDB" id="A0A1G6SV74"/>
<dbReference type="GO" id="GO:0015179">
    <property type="term" value="F:L-amino acid transmembrane transporter activity"/>
    <property type="evidence" value="ECO:0007669"/>
    <property type="project" value="TreeGrafter"/>
</dbReference>
<gene>
    <name evidence="6" type="ORF">SAMN05216464_10146</name>
</gene>
<feature type="transmembrane region" description="Helical" evidence="5">
    <location>
        <begin position="420"/>
        <end position="438"/>
    </location>
</feature>
<evidence type="ECO:0000256" key="5">
    <source>
        <dbReference type="SAM" id="Phobius"/>
    </source>
</evidence>
<feature type="transmembrane region" description="Helical" evidence="5">
    <location>
        <begin position="268"/>
        <end position="297"/>
    </location>
</feature>
<feature type="transmembrane region" description="Helical" evidence="5">
    <location>
        <begin position="16"/>
        <end position="34"/>
    </location>
</feature>
<accession>A0A1G6SV74</accession>
<name>A0A1G6SV74_9SPHI</name>
<feature type="transmembrane region" description="Helical" evidence="5">
    <location>
        <begin position="133"/>
        <end position="152"/>
    </location>
</feature>
<dbReference type="InterPro" id="IPR002293">
    <property type="entry name" value="AA/rel_permease1"/>
</dbReference>
<keyword evidence="3 5" id="KW-1133">Transmembrane helix</keyword>
<dbReference type="PIRSF" id="PIRSF006060">
    <property type="entry name" value="AA_transporter"/>
    <property type="match status" value="1"/>
</dbReference>
<feature type="transmembrane region" description="Helical" evidence="5">
    <location>
        <begin position="197"/>
        <end position="214"/>
    </location>
</feature>
<evidence type="ECO:0000256" key="1">
    <source>
        <dbReference type="ARBA" id="ARBA00004141"/>
    </source>
</evidence>
<protein>
    <submittedName>
        <fullName evidence="6">Serine/threonine exchange transporter, LAT family</fullName>
    </submittedName>
</protein>
<dbReference type="EMBL" id="FNAI01000001">
    <property type="protein sequence ID" value="SDD20206.1"/>
    <property type="molecule type" value="Genomic_DNA"/>
</dbReference>
<dbReference type="Proteomes" id="UP000199072">
    <property type="component" value="Unassembled WGS sequence"/>
</dbReference>
<evidence type="ECO:0000256" key="3">
    <source>
        <dbReference type="ARBA" id="ARBA00022989"/>
    </source>
</evidence>
<dbReference type="GO" id="GO:0016020">
    <property type="term" value="C:membrane"/>
    <property type="evidence" value="ECO:0007669"/>
    <property type="project" value="UniProtKB-SubCell"/>
</dbReference>
<dbReference type="PANTHER" id="PTHR11785:SF512">
    <property type="entry name" value="SOBREMESA, ISOFORM B"/>
    <property type="match status" value="1"/>
</dbReference>
<comment type="subcellular location">
    <subcellularLocation>
        <location evidence="1">Membrane</location>
        <topology evidence="1">Multi-pass membrane protein</topology>
    </subcellularLocation>
</comment>
<dbReference type="Gene3D" id="1.20.1740.10">
    <property type="entry name" value="Amino acid/polyamine transporter I"/>
    <property type="match status" value="1"/>
</dbReference>
<dbReference type="STRING" id="1391627.SAMN05216464_10146"/>
<feature type="transmembrane region" description="Helical" evidence="5">
    <location>
        <begin position="234"/>
        <end position="256"/>
    </location>
</feature>
<keyword evidence="4 5" id="KW-0472">Membrane</keyword>
<dbReference type="Pfam" id="PF13520">
    <property type="entry name" value="AA_permease_2"/>
    <property type="match status" value="1"/>
</dbReference>
<dbReference type="RefSeq" id="WP_205411153.1">
    <property type="nucleotide sequence ID" value="NZ_FNAI01000001.1"/>
</dbReference>
<evidence type="ECO:0000256" key="2">
    <source>
        <dbReference type="ARBA" id="ARBA00022692"/>
    </source>
</evidence>
<evidence type="ECO:0000313" key="7">
    <source>
        <dbReference type="Proteomes" id="UP000199072"/>
    </source>
</evidence>